<reference evidence="2" key="2">
    <citation type="journal article" date="2023" name="Int. J. Mol. Sci.">
        <title>De Novo Assembly and Annotation of 11 Diverse Shrub Willow (Salix) Genomes Reveals Novel Gene Organization in Sex-Linked Regions.</title>
        <authorList>
            <person name="Hyden B."/>
            <person name="Feng K."/>
            <person name="Yates T.B."/>
            <person name="Jawdy S."/>
            <person name="Cereghino C."/>
            <person name="Smart L.B."/>
            <person name="Muchero W."/>
        </authorList>
    </citation>
    <scope>NUCLEOTIDE SEQUENCE</scope>
    <source>
        <tissue evidence="2">Shoot tip</tissue>
    </source>
</reference>
<dbReference type="OrthoDB" id="2018987at2759"/>
<proteinExistence type="predicted"/>
<comment type="caution">
    <text evidence="2">The sequence shown here is derived from an EMBL/GenBank/DDBJ whole genome shotgun (WGS) entry which is preliminary data.</text>
</comment>
<dbReference type="PANTHER" id="PTHR31371:SF2">
    <property type="entry name" value="PLANT_PROTEIN (DUF668)"/>
    <property type="match status" value="1"/>
</dbReference>
<dbReference type="AlphaFoldDB" id="A0A9Q0Z351"/>
<feature type="domain" description="DUF3475" evidence="1">
    <location>
        <begin position="52"/>
        <end position="108"/>
    </location>
</feature>
<organism evidence="2 3">
    <name type="scientific">Salix purpurea</name>
    <name type="common">Purple osier willow</name>
    <dbReference type="NCBI Taxonomy" id="77065"/>
    <lineage>
        <taxon>Eukaryota</taxon>
        <taxon>Viridiplantae</taxon>
        <taxon>Streptophyta</taxon>
        <taxon>Embryophyta</taxon>
        <taxon>Tracheophyta</taxon>
        <taxon>Spermatophyta</taxon>
        <taxon>Magnoliopsida</taxon>
        <taxon>eudicotyledons</taxon>
        <taxon>Gunneridae</taxon>
        <taxon>Pentapetalae</taxon>
        <taxon>rosids</taxon>
        <taxon>fabids</taxon>
        <taxon>Malpighiales</taxon>
        <taxon>Salicaceae</taxon>
        <taxon>Saliceae</taxon>
        <taxon>Salix</taxon>
    </lineage>
</organism>
<dbReference type="EMBL" id="JAPFFK010000014">
    <property type="protein sequence ID" value="KAJ6719443.1"/>
    <property type="molecule type" value="Genomic_DNA"/>
</dbReference>
<dbReference type="PANTHER" id="PTHR31371">
    <property type="entry name" value="BNAC09G50660D PROTEIN"/>
    <property type="match status" value="1"/>
</dbReference>
<gene>
    <name evidence="2" type="ORF">OIU79_007157</name>
</gene>
<evidence type="ECO:0000259" key="1">
    <source>
        <dbReference type="Pfam" id="PF11961"/>
    </source>
</evidence>
<evidence type="ECO:0000313" key="3">
    <source>
        <dbReference type="Proteomes" id="UP001151532"/>
    </source>
</evidence>
<protein>
    <submittedName>
        <fullName evidence="2">DUF3475 DOMAIN PROTEIN</fullName>
    </submittedName>
</protein>
<dbReference type="GO" id="GO:0045927">
    <property type="term" value="P:positive regulation of growth"/>
    <property type="evidence" value="ECO:0007669"/>
    <property type="project" value="InterPro"/>
</dbReference>
<name>A0A9Q0Z351_SALPP</name>
<dbReference type="Pfam" id="PF11961">
    <property type="entry name" value="DUF3475"/>
    <property type="match status" value="1"/>
</dbReference>
<dbReference type="InterPro" id="IPR021864">
    <property type="entry name" value="DUF3475"/>
</dbReference>
<dbReference type="Proteomes" id="UP001151532">
    <property type="component" value="Chromosome 10"/>
</dbReference>
<accession>A0A9Q0Z351</accession>
<evidence type="ECO:0000313" key="2">
    <source>
        <dbReference type="EMBL" id="KAJ6719443.1"/>
    </source>
</evidence>
<sequence>MVAEAWIVRMGSQVSSNLKHALLLESYKKKNSHSHSHRRNKQDSKDKQIIGILSFEVANVLSKSVHLHRSLTDSEISKLKNEILKSEGVKNLVSTDESYLLELALAEKLDDLNRVANVVSRLGKKCVEPALQGFRACLWGYC</sequence>
<keyword evidence="3" id="KW-1185">Reference proteome</keyword>
<reference evidence="2" key="1">
    <citation type="submission" date="2022-11" db="EMBL/GenBank/DDBJ databases">
        <authorList>
            <person name="Hyden B.L."/>
            <person name="Feng K."/>
            <person name="Yates T."/>
            <person name="Jawdy S."/>
            <person name="Smart L.B."/>
            <person name="Muchero W."/>
        </authorList>
    </citation>
    <scope>NUCLEOTIDE SEQUENCE</scope>
    <source>
        <tissue evidence="2">Shoot tip</tissue>
    </source>
</reference>